<feature type="domain" description="SAM" evidence="3">
    <location>
        <begin position="217"/>
        <end position="280"/>
    </location>
</feature>
<proteinExistence type="predicted"/>
<evidence type="ECO:0000256" key="1">
    <source>
        <dbReference type="ARBA" id="ARBA00022737"/>
    </source>
</evidence>
<organism evidence="4">
    <name type="scientific">Salvia splendens</name>
    <name type="common">Scarlet sage</name>
    <dbReference type="NCBI Taxonomy" id="180675"/>
    <lineage>
        <taxon>Eukaryota</taxon>
        <taxon>Viridiplantae</taxon>
        <taxon>Streptophyta</taxon>
        <taxon>Embryophyta</taxon>
        <taxon>Tracheophyta</taxon>
        <taxon>Spermatophyta</taxon>
        <taxon>Magnoliopsida</taxon>
        <taxon>eudicotyledons</taxon>
        <taxon>Gunneridae</taxon>
        <taxon>Pentapetalae</taxon>
        <taxon>asterids</taxon>
        <taxon>lamiids</taxon>
        <taxon>Lamiales</taxon>
        <taxon>Lamiaceae</taxon>
        <taxon>Nepetoideae</taxon>
        <taxon>Mentheae</taxon>
        <taxon>Salviinae</taxon>
        <taxon>Salvia</taxon>
        <taxon>Salvia subgen. Calosphace</taxon>
        <taxon>core Calosphace</taxon>
    </lineage>
</organism>
<dbReference type="InterPro" id="IPR013761">
    <property type="entry name" value="SAM/pointed_sf"/>
</dbReference>
<gene>
    <name evidence="4" type="ORF">SASPL_136381</name>
</gene>
<dbReference type="PANTHER" id="PTHR10627">
    <property type="entry name" value="SCP160"/>
    <property type="match status" value="1"/>
</dbReference>
<sequence>MQLNGDEAPQENGKRMRRPSVRLHQPYYENPAPRKIQQQWKPGKGAPTPRKPRTAKTANSKFTKSAAADERGKGEGVGKSDLEEDVAIGSWRSFSAANRDRDFQRKRVRSSNLKSGVMEKSRRIGDQEIGDLGLPSDAESGEHDQNQHIVGEGEGELGGNQISGDLVVEDSDPSSPNHSFDDDDNENRKLSGDHDNVGGKQRGLRDGRHSHEMGEDGDSSGVRMWLNDLGLGKYVTLFEVHGVDDEVLPLLTLEDLKDMGINEVGIRRKLYSSIQKLDRSFPYYRYDAAVVTELAIRKFMRPEGIKHRGEVIASDEKH</sequence>
<evidence type="ECO:0000313" key="4">
    <source>
        <dbReference type="EMBL" id="KAG6404141.1"/>
    </source>
</evidence>
<feature type="region of interest" description="Disordered" evidence="2">
    <location>
        <begin position="1"/>
        <end position="219"/>
    </location>
</feature>
<dbReference type="Pfam" id="PF07647">
    <property type="entry name" value="SAM_2"/>
    <property type="match status" value="1"/>
</dbReference>
<dbReference type="SUPFAM" id="SSF47769">
    <property type="entry name" value="SAM/Pointed domain"/>
    <property type="match status" value="1"/>
</dbReference>
<dbReference type="AlphaFoldDB" id="A0A8X8ZGL1"/>
<dbReference type="PROSITE" id="PS50105">
    <property type="entry name" value="SAM_DOMAIN"/>
    <property type="match status" value="1"/>
</dbReference>
<reference evidence="4" key="2">
    <citation type="submission" date="2020-08" db="EMBL/GenBank/DDBJ databases">
        <title>Plant Genome Project.</title>
        <authorList>
            <person name="Zhang R.-G."/>
        </authorList>
    </citation>
    <scope>NUCLEOTIDE SEQUENCE</scope>
    <source>
        <strain evidence="4">Huo1</strain>
        <tissue evidence="4">Leaf</tissue>
    </source>
</reference>
<evidence type="ECO:0000256" key="2">
    <source>
        <dbReference type="SAM" id="MobiDB-lite"/>
    </source>
</evidence>
<evidence type="ECO:0000259" key="3">
    <source>
        <dbReference type="PROSITE" id="PS50105"/>
    </source>
</evidence>
<accession>A0A8X8ZGL1</accession>
<dbReference type="Proteomes" id="UP000298416">
    <property type="component" value="Unassembled WGS sequence"/>
</dbReference>
<feature type="compositionally biased region" description="Basic and acidic residues" evidence="2">
    <location>
        <begin position="186"/>
        <end position="214"/>
    </location>
</feature>
<dbReference type="PANTHER" id="PTHR10627:SF69">
    <property type="entry name" value="PROTEIN BICAUDAL C"/>
    <property type="match status" value="1"/>
</dbReference>
<feature type="compositionally biased region" description="Basic and acidic residues" evidence="2">
    <location>
        <begin position="67"/>
        <end position="81"/>
    </location>
</feature>
<dbReference type="Gene3D" id="1.10.150.50">
    <property type="entry name" value="Transcription Factor, Ets-1"/>
    <property type="match status" value="1"/>
</dbReference>
<dbReference type="InterPro" id="IPR001660">
    <property type="entry name" value="SAM"/>
</dbReference>
<comment type="caution">
    <text evidence="4">The sequence shown here is derived from an EMBL/GenBank/DDBJ whole genome shotgun (WGS) entry which is preliminary data.</text>
</comment>
<protein>
    <recommendedName>
        <fullName evidence="3">SAM domain-containing protein</fullName>
    </recommendedName>
</protein>
<reference evidence="4" key="1">
    <citation type="submission" date="2018-01" db="EMBL/GenBank/DDBJ databases">
        <authorList>
            <person name="Mao J.F."/>
        </authorList>
    </citation>
    <scope>NUCLEOTIDE SEQUENCE</scope>
    <source>
        <strain evidence="4">Huo1</strain>
        <tissue evidence="4">Leaf</tissue>
    </source>
</reference>
<dbReference type="SMART" id="SM00454">
    <property type="entry name" value="SAM"/>
    <property type="match status" value="1"/>
</dbReference>
<keyword evidence="1" id="KW-0677">Repeat</keyword>
<feature type="compositionally biased region" description="Basic and acidic residues" evidence="2">
    <location>
        <begin position="117"/>
        <end position="126"/>
    </location>
</feature>
<dbReference type="EMBL" id="PNBA02000013">
    <property type="protein sequence ID" value="KAG6404141.1"/>
    <property type="molecule type" value="Genomic_DNA"/>
</dbReference>
<evidence type="ECO:0000313" key="5">
    <source>
        <dbReference type="Proteomes" id="UP000298416"/>
    </source>
</evidence>
<dbReference type="CDD" id="cd09487">
    <property type="entry name" value="SAM_superfamily"/>
    <property type="match status" value="1"/>
</dbReference>
<name>A0A8X8ZGL1_SALSN</name>
<keyword evidence="5" id="KW-1185">Reference proteome</keyword>